<dbReference type="EMBL" id="JACIIX010000010">
    <property type="protein sequence ID" value="MBB6211235.1"/>
    <property type="molecule type" value="Genomic_DNA"/>
</dbReference>
<dbReference type="Gene3D" id="3.50.50.60">
    <property type="entry name" value="FAD/NAD(P)-binding domain"/>
    <property type="match status" value="1"/>
</dbReference>
<dbReference type="FunFam" id="1.10.405.20:FF:000001">
    <property type="entry name" value="Amine oxidase"/>
    <property type="match status" value="1"/>
</dbReference>
<name>A0A7W9ZHA2_NOVIT</name>
<gene>
    <name evidence="2" type="ORF">FHS48_002672</name>
</gene>
<dbReference type="InterPro" id="IPR002937">
    <property type="entry name" value="Amino_oxidase"/>
</dbReference>
<feature type="domain" description="Amine oxidase" evidence="1">
    <location>
        <begin position="29"/>
        <end position="433"/>
    </location>
</feature>
<dbReference type="SUPFAM" id="SSF51905">
    <property type="entry name" value="FAD/NAD(P)-binding domain"/>
    <property type="match status" value="1"/>
</dbReference>
<dbReference type="RefSeq" id="WP_184264055.1">
    <property type="nucleotide sequence ID" value="NZ_JACIIX010000010.1"/>
</dbReference>
<accession>A0A7W9ZHA2</accession>
<dbReference type="PANTHER" id="PTHR42923:SF17">
    <property type="entry name" value="AMINE OXIDASE DOMAIN-CONTAINING PROTEIN"/>
    <property type="match status" value="1"/>
</dbReference>
<dbReference type="GO" id="GO:0016491">
    <property type="term" value="F:oxidoreductase activity"/>
    <property type="evidence" value="ECO:0007669"/>
    <property type="project" value="InterPro"/>
</dbReference>
<dbReference type="Gene3D" id="3.30.70.1990">
    <property type="match status" value="1"/>
</dbReference>
<proteinExistence type="predicted"/>
<reference evidence="2 3" key="1">
    <citation type="submission" date="2020-08" db="EMBL/GenBank/DDBJ databases">
        <title>Genomic Encyclopedia of Type Strains, Phase IV (KMG-IV): sequencing the most valuable type-strain genomes for metagenomic binning, comparative biology and taxonomic classification.</title>
        <authorList>
            <person name="Goeker M."/>
        </authorList>
    </citation>
    <scope>NUCLEOTIDE SEQUENCE [LARGE SCALE GENOMIC DNA]</scope>
    <source>
        <strain evidence="2 3">DSM 11590</strain>
    </source>
</reference>
<evidence type="ECO:0000259" key="1">
    <source>
        <dbReference type="Pfam" id="PF01593"/>
    </source>
</evidence>
<dbReference type="InterPro" id="IPR036188">
    <property type="entry name" value="FAD/NAD-bd_sf"/>
</dbReference>
<dbReference type="AlphaFoldDB" id="A0A7W9ZHA2"/>
<dbReference type="Proteomes" id="UP000544872">
    <property type="component" value="Unassembled WGS sequence"/>
</dbReference>
<sequence length="451" mass="49534">MSHIDSPYRPLPDARRIAVIGSGAAALGAAWALSRRHVVTVFDSEPRPGGHANTVEVPGADGQPVAVDTGFIVYNIRTYPNLIRLFDHLKMPTQDTGMSFAVTLDEAGQRGVLEYSGSDLSGLFGQRGNLLRPRFYGMLRDILRFYRQAPVDAQTVGSGLSLGDYLRQNGYGQAFIDDHLLPMAAAIWSAPPETMMAFPMSSFVRFCTNHGLLQITDRPRWRTVVGGSREYVRRLLADTPATLRLGEAVTRVIRCTGGAGVRVLTESGSDDLFDAVVIGTHADQALAMIEAPHAQEQRLLGAFRYQDNLAVLHGDTAQMPVRPRVWSAWNYRARRGPGGTSDLCVTYWMNRLQNLPDHTPLFVTLNPHDTIDPAKEYRRFTYAHPVFDADAMAAQKALHQVQGTDRLWFCGSYFGYGFHEDAFSSGLAAARSIGCPPVWETAGTATHSPAA</sequence>
<evidence type="ECO:0000313" key="2">
    <source>
        <dbReference type="EMBL" id="MBB6211235.1"/>
    </source>
</evidence>
<dbReference type="Gene3D" id="1.10.405.20">
    <property type="match status" value="1"/>
</dbReference>
<comment type="caution">
    <text evidence="2">The sequence shown here is derived from an EMBL/GenBank/DDBJ whole genome shotgun (WGS) entry which is preliminary data.</text>
</comment>
<evidence type="ECO:0000313" key="3">
    <source>
        <dbReference type="Proteomes" id="UP000544872"/>
    </source>
</evidence>
<dbReference type="Pfam" id="PF01593">
    <property type="entry name" value="Amino_oxidase"/>
    <property type="match status" value="1"/>
</dbReference>
<keyword evidence="3" id="KW-1185">Reference proteome</keyword>
<dbReference type="PANTHER" id="PTHR42923">
    <property type="entry name" value="PROTOPORPHYRINOGEN OXIDASE"/>
    <property type="match status" value="1"/>
</dbReference>
<organism evidence="2 3">
    <name type="scientific">Novispirillum itersonii</name>
    <name type="common">Aquaspirillum itersonii</name>
    <dbReference type="NCBI Taxonomy" id="189"/>
    <lineage>
        <taxon>Bacteria</taxon>
        <taxon>Pseudomonadati</taxon>
        <taxon>Pseudomonadota</taxon>
        <taxon>Alphaproteobacteria</taxon>
        <taxon>Rhodospirillales</taxon>
        <taxon>Novispirillaceae</taxon>
        <taxon>Novispirillum</taxon>
    </lineage>
</organism>
<protein>
    <submittedName>
        <fullName evidence="2">Putative NAD/FAD-binding protein</fullName>
    </submittedName>
</protein>
<dbReference type="InterPro" id="IPR050464">
    <property type="entry name" value="Zeta_carotene_desat/Oxidored"/>
</dbReference>